<comment type="cofactor">
    <cofactor evidence="1">
        <name>Zn(2+)</name>
        <dbReference type="ChEBI" id="CHEBI:29105"/>
    </cofactor>
</comment>
<evidence type="ECO:0000256" key="7">
    <source>
        <dbReference type="SAM" id="MobiDB-lite"/>
    </source>
</evidence>
<sequence>MSYKKKISTLSNATRQPSAQAADDKKLDAALASLPQDEQAILHDLQRMLAVDTCFPPGQGYPAFADLMEEILAPLGFACSRVDVPEALWQVPDGSAQGARTNLIAALPSNAAENCNLYFHVDTVPPGDGWHFPPLALTQQDGKLFGRGSADMKGTIVATLAALRAAQRFDLPLHFNPVLLLCTDEEGGLYPGIRYLAEQRLFHGHMLSFNGGAVPRIWAGCFGSFDLAIQVTGRAAHSGDPLGGINAIEESLPLLNALYALKQKVEQRTSAMPAPPHYQGAPLTSRLTIALAKGGSKGSTIPARFELLINRRYSPEETFDQALAEIVDCIEQAMSGSRALAVEHHLIGHLAPVDDPTGPHWPRWLSALSVGFGFHADEFRAWGSSTSSDMGWVQQAGVQEILLGGLARPDNHIHAADEYTTMPDLIALSRAILAYLARDFEPNPTFDISPPERKTP</sequence>
<evidence type="ECO:0000256" key="5">
    <source>
        <dbReference type="ARBA" id="ARBA00022833"/>
    </source>
</evidence>
<keyword evidence="4 9" id="KW-0378">Hydrolase</keyword>
<dbReference type="InterPro" id="IPR050072">
    <property type="entry name" value="Peptidase_M20A"/>
</dbReference>
<dbReference type="InterPro" id="IPR011650">
    <property type="entry name" value="Peptidase_M20_dimer"/>
</dbReference>
<keyword evidence="10" id="KW-1185">Reference proteome</keyword>
<protein>
    <submittedName>
        <fullName evidence="9">Acetylornithine deacetylase</fullName>
        <ecNumber evidence="9">3.5.1.16</ecNumber>
    </submittedName>
</protein>
<evidence type="ECO:0000313" key="10">
    <source>
        <dbReference type="Proteomes" id="UP000044377"/>
    </source>
</evidence>
<evidence type="ECO:0000256" key="1">
    <source>
        <dbReference type="ARBA" id="ARBA00001947"/>
    </source>
</evidence>
<feature type="domain" description="Peptidase M20 dimerisation" evidence="8">
    <location>
        <begin position="222"/>
        <end position="333"/>
    </location>
</feature>
<dbReference type="PANTHER" id="PTHR43808">
    <property type="entry name" value="ACETYLORNITHINE DEACETYLASE"/>
    <property type="match status" value="1"/>
</dbReference>
<dbReference type="Gene3D" id="3.30.70.360">
    <property type="match status" value="1"/>
</dbReference>
<evidence type="ECO:0000259" key="8">
    <source>
        <dbReference type="Pfam" id="PF07687"/>
    </source>
</evidence>
<keyword evidence="5" id="KW-0862">Zinc</keyword>
<accession>A0A0G4JR53</accession>
<dbReference type="SUPFAM" id="SSF55031">
    <property type="entry name" value="Bacterial exopeptidase dimerisation domain"/>
    <property type="match status" value="1"/>
</dbReference>
<dbReference type="EMBL" id="CGIG01000001">
    <property type="protein sequence ID" value="CPR14181.1"/>
    <property type="molecule type" value="Genomic_DNA"/>
</dbReference>
<dbReference type="InterPro" id="IPR002933">
    <property type="entry name" value="Peptidase_M20"/>
</dbReference>
<keyword evidence="3" id="KW-0479">Metal-binding</keyword>
<dbReference type="Pfam" id="PF07687">
    <property type="entry name" value="M20_dimer"/>
    <property type="match status" value="1"/>
</dbReference>
<keyword evidence="6" id="KW-0170">Cobalt</keyword>
<dbReference type="SUPFAM" id="SSF53187">
    <property type="entry name" value="Zn-dependent exopeptidases"/>
    <property type="match status" value="1"/>
</dbReference>
<dbReference type="AlphaFoldDB" id="A0A0G4JR53"/>
<dbReference type="PANTHER" id="PTHR43808:SF8">
    <property type="entry name" value="PEPTIDASE M20 DIMERISATION DOMAIN-CONTAINING PROTEIN"/>
    <property type="match status" value="1"/>
</dbReference>
<proteinExistence type="inferred from homology"/>
<dbReference type="STRING" id="1109412.BN1221_00588"/>
<evidence type="ECO:0000256" key="4">
    <source>
        <dbReference type="ARBA" id="ARBA00022801"/>
    </source>
</evidence>
<dbReference type="InterPro" id="IPR036264">
    <property type="entry name" value="Bact_exopeptidase_dim_dom"/>
</dbReference>
<dbReference type="GO" id="GO:0008777">
    <property type="term" value="F:acetylornithine deacetylase activity"/>
    <property type="evidence" value="ECO:0007669"/>
    <property type="project" value="UniProtKB-EC"/>
</dbReference>
<organism evidence="9 10">
    <name type="scientific">Brenneria goodwinii</name>
    <dbReference type="NCBI Taxonomy" id="1109412"/>
    <lineage>
        <taxon>Bacteria</taxon>
        <taxon>Pseudomonadati</taxon>
        <taxon>Pseudomonadota</taxon>
        <taxon>Gammaproteobacteria</taxon>
        <taxon>Enterobacterales</taxon>
        <taxon>Pectobacteriaceae</taxon>
        <taxon>Brenneria</taxon>
    </lineage>
</organism>
<reference evidence="10" key="1">
    <citation type="submission" date="2015-01" db="EMBL/GenBank/DDBJ databases">
        <authorList>
            <person name="Paterson Steve"/>
        </authorList>
    </citation>
    <scope>NUCLEOTIDE SEQUENCE [LARGE SCALE GENOMIC DNA]</scope>
    <source>
        <strain evidence="10">OBR1</strain>
    </source>
</reference>
<dbReference type="Pfam" id="PF01546">
    <property type="entry name" value="Peptidase_M20"/>
    <property type="match status" value="1"/>
</dbReference>
<evidence type="ECO:0000313" key="9">
    <source>
        <dbReference type="EMBL" id="CPR14181.1"/>
    </source>
</evidence>
<evidence type="ECO:0000256" key="3">
    <source>
        <dbReference type="ARBA" id="ARBA00022723"/>
    </source>
</evidence>
<comment type="similarity">
    <text evidence="2">Belongs to the peptidase M20A family.</text>
</comment>
<dbReference type="Proteomes" id="UP000044377">
    <property type="component" value="Unassembled WGS sequence"/>
</dbReference>
<feature type="region of interest" description="Disordered" evidence="7">
    <location>
        <begin position="1"/>
        <end position="21"/>
    </location>
</feature>
<gene>
    <name evidence="9" type="ORF">BN1221_00588</name>
</gene>
<evidence type="ECO:0000256" key="2">
    <source>
        <dbReference type="ARBA" id="ARBA00006247"/>
    </source>
</evidence>
<dbReference type="EC" id="3.5.1.16" evidence="9"/>
<evidence type="ECO:0000256" key="6">
    <source>
        <dbReference type="ARBA" id="ARBA00023285"/>
    </source>
</evidence>
<feature type="compositionally biased region" description="Polar residues" evidence="7">
    <location>
        <begin position="8"/>
        <end position="17"/>
    </location>
</feature>
<name>A0A0G4JR53_9GAMM</name>
<dbReference type="Gene3D" id="3.40.630.10">
    <property type="entry name" value="Zn peptidases"/>
    <property type="match status" value="1"/>
</dbReference>
<dbReference type="GO" id="GO:0046872">
    <property type="term" value="F:metal ion binding"/>
    <property type="evidence" value="ECO:0007669"/>
    <property type="project" value="UniProtKB-KW"/>
</dbReference>